<dbReference type="Pfam" id="PF00702">
    <property type="entry name" value="Hydrolase"/>
    <property type="match status" value="1"/>
</dbReference>
<dbReference type="SUPFAM" id="SSF56784">
    <property type="entry name" value="HAD-like"/>
    <property type="match status" value="1"/>
</dbReference>
<dbReference type="FunFam" id="3.40.50.1000:FF:000067">
    <property type="entry name" value="HAD phosphatase, family IIIA"/>
    <property type="match status" value="1"/>
</dbReference>
<dbReference type="RefSeq" id="WP_049424302.1">
    <property type="nucleotide sequence ID" value="NZ_JAIBNN010000001.1"/>
</dbReference>
<protein>
    <submittedName>
        <fullName evidence="1">YqeG family HAD IIIA-type phosphatase</fullName>
    </submittedName>
</protein>
<proteinExistence type="predicted"/>
<organism evidence="1 2">
    <name type="scientific">Staphylococcus warneri</name>
    <dbReference type="NCBI Taxonomy" id="1292"/>
    <lineage>
        <taxon>Bacteria</taxon>
        <taxon>Bacillati</taxon>
        <taxon>Bacillota</taxon>
        <taxon>Bacilli</taxon>
        <taxon>Bacillales</taxon>
        <taxon>Staphylococcaceae</taxon>
        <taxon>Staphylococcus</taxon>
    </lineage>
</organism>
<dbReference type="GO" id="GO:0008962">
    <property type="term" value="F:phosphatidylglycerophosphatase activity"/>
    <property type="evidence" value="ECO:0007669"/>
    <property type="project" value="InterPro"/>
</dbReference>
<dbReference type="InterPro" id="IPR036412">
    <property type="entry name" value="HAD-like_sf"/>
</dbReference>
<dbReference type="AlphaFoldDB" id="A0A2T4PZ97"/>
<dbReference type="NCBIfam" id="TIGR01668">
    <property type="entry name" value="YqeG_hyp_ppase"/>
    <property type="match status" value="1"/>
</dbReference>
<dbReference type="Proteomes" id="UP000240717">
    <property type="component" value="Unassembled WGS sequence"/>
</dbReference>
<evidence type="ECO:0000313" key="2">
    <source>
        <dbReference type="Proteomes" id="UP000240717"/>
    </source>
</evidence>
<reference evidence="1 2" key="1">
    <citation type="journal article" date="2016" name="Front. Microbiol.">
        <title>Comprehensive Phylogenetic Analysis of Bovine Non-aureus Staphylococci Species Based on Whole-Genome Sequencing.</title>
        <authorList>
            <person name="Naushad S."/>
            <person name="Barkema H.W."/>
            <person name="Luby C."/>
            <person name="Condas L.A."/>
            <person name="Nobrega D.B."/>
            <person name="Carson D.A."/>
            <person name="De Buck J."/>
        </authorList>
    </citation>
    <scope>NUCLEOTIDE SEQUENCE [LARGE SCALE GENOMIC DNA]</scope>
    <source>
        <strain evidence="1 2">SNUC 2993</strain>
    </source>
</reference>
<dbReference type="InterPro" id="IPR006439">
    <property type="entry name" value="HAD-SF_hydro_IA"/>
</dbReference>
<dbReference type="Gene3D" id="3.40.50.1000">
    <property type="entry name" value="HAD superfamily/HAD-like"/>
    <property type="match status" value="1"/>
</dbReference>
<dbReference type="PANTHER" id="PTHR19288:SF25">
    <property type="entry name" value="PHOSPHATIDYLGLYCEROPHOSPHATASE GEP4, MITOCHONDRIAL"/>
    <property type="match status" value="1"/>
</dbReference>
<accession>A0A2T4PZ97</accession>
<dbReference type="STRING" id="1194526.A284_05730"/>
<sequence>MGIIKHYFMPNAYVKSVFEINIDKLADTGVKGIITDLDNTLVGWDVVAPTEQIKQWFKEAREKGIQITIVSNNNEQRVGEFSKDLNVDFICKARKPMGKAFKKAIKQMNIKPNETVVIGDQMLTDVFGGNRNGLYTIMVVPVKRTDGFITKFNRLIERRLLNHFRKKGYIKWEEN</sequence>
<dbReference type="CDD" id="cd16416">
    <property type="entry name" value="HAD_BsYqeG-like"/>
    <property type="match status" value="1"/>
</dbReference>
<dbReference type="EMBL" id="PZEV01000029">
    <property type="protein sequence ID" value="PTI50437.1"/>
    <property type="molecule type" value="Genomic_DNA"/>
</dbReference>
<dbReference type="InterPro" id="IPR006549">
    <property type="entry name" value="HAD-SF_hydro_IIIA"/>
</dbReference>
<dbReference type="NCBIfam" id="TIGR01662">
    <property type="entry name" value="HAD-SF-IIIA"/>
    <property type="match status" value="1"/>
</dbReference>
<dbReference type="InterPro" id="IPR023214">
    <property type="entry name" value="HAD_sf"/>
</dbReference>
<dbReference type="GO" id="GO:0005737">
    <property type="term" value="C:cytoplasm"/>
    <property type="evidence" value="ECO:0007669"/>
    <property type="project" value="TreeGrafter"/>
</dbReference>
<gene>
    <name evidence="1" type="ORF">BU085_08780</name>
</gene>
<dbReference type="PANTHER" id="PTHR19288">
    <property type="entry name" value="4-NITROPHENYLPHOSPHATASE-RELATED"/>
    <property type="match status" value="1"/>
</dbReference>
<dbReference type="NCBIfam" id="TIGR01549">
    <property type="entry name" value="HAD-SF-IA-v1"/>
    <property type="match status" value="1"/>
</dbReference>
<evidence type="ECO:0000313" key="1">
    <source>
        <dbReference type="EMBL" id="PTI50437.1"/>
    </source>
</evidence>
<comment type="caution">
    <text evidence="1">The sequence shown here is derived from an EMBL/GenBank/DDBJ whole genome shotgun (WGS) entry which is preliminary data.</text>
</comment>
<dbReference type="InterPro" id="IPR010021">
    <property type="entry name" value="PGPP1/Gep4"/>
</dbReference>
<name>A0A2T4PZ97_STAWA</name>